<proteinExistence type="predicted"/>
<sequence length="63" mass="7578">MQSVTHYYNTVEEDEASKQESKKIIFENKLFEYIVSCQMKGKVLVFSHMFNNEYEEGRSLKKY</sequence>
<protein>
    <submittedName>
        <fullName evidence="1">CLUMA_CG004605, isoform A</fullName>
    </submittedName>
</protein>
<reference evidence="1 2" key="1">
    <citation type="submission" date="2015-04" db="EMBL/GenBank/DDBJ databases">
        <authorList>
            <person name="Syromyatnikov M.Y."/>
            <person name="Popov V.N."/>
        </authorList>
    </citation>
    <scope>NUCLEOTIDE SEQUENCE [LARGE SCALE GENOMIC DNA]</scope>
</reference>
<dbReference type="Proteomes" id="UP000183832">
    <property type="component" value="Unassembled WGS sequence"/>
</dbReference>
<gene>
    <name evidence="1" type="ORF">CLUMA_CG004605</name>
</gene>
<name>A0A1J1HU71_9DIPT</name>
<accession>A0A1J1HU71</accession>
<evidence type="ECO:0000313" key="1">
    <source>
        <dbReference type="EMBL" id="CRK90916.1"/>
    </source>
</evidence>
<dbReference type="AlphaFoldDB" id="A0A1J1HU71"/>
<organism evidence="1 2">
    <name type="scientific">Clunio marinus</name>
    <dbReference type="NCBI Taxonomy" id="568069"/>
    <lineage>
        <taxon>Eukaryota</taxon>
        <taxon>Metazoa</taxon>
        <taxon>Ecdysozoa</taxon>
        <taxon>Arthropoda</taxon>
        <taxon>Hexapoda</taxon>
        <taxon>Insecta</taxon>
        <taxon>Pterygota</taxon>
        <taxon>Neoptera</taxon>
        <taxon>Endopterygota</taxon>
        <taxon>Diptera</taxon>
        <taxon>Nematocera</taxon>
        <taxon>Chironomoidea</taxon>
        <taxon>Chironomidae</taxon>
        <taxon>Clunio</taxon>
    </lineage>
</organism>
<keyword evidence="2" id="KW-1185">Reference proteome</keyword>
<dbReference type="EMBL" id="CVRI01000020">
    <property type="protein sequence ID" value="CRK90916.1"/>
    <property type="molecule type" value="Genomic_DNA"/>
</dbReference>
<evidence type="ECO:0000313" key="2">
    <source>
        <dbReference type="Proteomes" id="UP000183832"/>
    </source>
</evidence>